<dbReference type="Gene3D" id="3.30.160.60">
    <property type="entry name" value="Classic Zinc Finger"/>
    <property type="match status" value="4"/>
</dbReference>
<feature type="domain" description="C2H2-type" evidence="8">
    <location>
        <begin position="430"/>
        <end position="458"/>
    </location>
</feature>
<dbReference type="STRING" id="7167.A0A3F2YQ48"/>
<dbReference type="VEuPathDB" id="VectorBase:AALB20_034706"/>
<dbReference type="InterPro" id="IPR013087">
    <property type="entry name" value="Znf_C2H2_type"/>
</dbReference>
<feature type="domain" description="C2H2-type" evidence="8">
    <location>
        <begin position="316"/>
        <end position="343"/>
    </location>
</feature>
<feature type="domain" description="C2H2-type" evidence="8">
    <location>
        <begin position="342"/>
        <end position="370"/>
    </location>
</feature>
<feature type="compositionally biased region" description="Basic and acidic residues" evidence="7">
    <location>
        <begin position="589"/>
        <end position="599"/>
    </location>
</feature>
<keyword evidence="5" id="KW-0862">Zinc</keyword>
<comment type="subcellular location">
    <subcellularLocation>
        <location evidence="1">Nucleus</location>
    </subcellularLocation>
</comment>
<keyword evidence="10" id="KW-1185">Reference proteome</keyword>
<dbReference type="GO" id="GO:0000981">
    <property type="term" value="F:DNA-binding transcription factor activity, RNA polymerase II-specific"/>
    <property type="evidence" value="ECO:0007669"/>
    <property type="project" value="TreeGrafter"/>
</dbReference>
<dbReference type="GO" id="GO:0008270">
    <property type="term" value="F:zinc ion binding"/>
    <property type="evidence" value="ECO:0007669"/>
    <property type="project" value="UniProtKB-KW"/>
</dbReference>
<feature type="compositionally biased region" description="Basic and acidic residues" evidence="7">
    <location>
        <begin position="12"/>
        <end position="56"/>
    </location>
</feature>
<dbReference type="SMART" id="SM00355">
    <property type="entry name" value="ZnF_C2H2"/>
    <property type="match status" value="9"/>
</dbReference>
<evidence type="ECO:0000256" key="2">
    <source>
        <dbReference type="ARBA" id="ARBA00022723"/>
    </source>
</evidence>
<evidence type="ECO:0000256" key="7">
    <source>
        <dbReference type="SAM" id="MobiDB-lite"/>
    </source>
</evidence>
<evidence type="ECO:0000313" key="10">
    <source>
        <dbReference type="Proteomes" id="UP000069272"/>
    </source>
</evidence>
<dbReference type="EnsemblMetazoa" id="AALB016083-RA">
    <property type="protein sequence ID" value="AALB016083-PA"/>
    <property type="gene ID" value="AALB016083"/>
</dbReference>
<accession>A0A3F2YQ48</accession>
<evidence type="ECO:0000256" key="6">
    <source>
        <dbReference type="ARBA" id="ARBA00023242"/>
    </source>
</evidence>
<dbReference type="PANTHER" id="PTHR23226:SF416">
    <property type="entry name" value="FI01424P"/>
    <property type="match status" value="1"/>
</dbReference>
<evidence type="ECO:0000256" key="1">
    <source>
        <dbReference type="ARBA" id="ARBA00004123"/>
    </source>
</evidence>
<feature type="domain" description="C2H2-type" evidence="8">
    <location>
        <begin position="256"/>
        <end position="285"/>
    </location>
</feature>
<dbReference type="GO" id="GO:0005634">
    <property type="term" value="C:nucleus"/>
    <property type="evidence" value="ECO:0007669"/>
    <property type="project" value="UniProtKB-SubCell"/>
</dbReference>
<dbReference type="GO" id="GO:0000978">
    <property type="term" value="F:RNA polymerase II cis-regulatory region sequence-specific DNA binding"/>
    <property type="evidence" value="ECO:0007669"/>
    <property type="project" value="TreeGrafter"/>
</dbReference>
<dbReference type="VEuPathDB" id="VectorBase:AALB016083"/>
<feature type="region of interest" description="Disordered" evidence="7">
    <location>
        <begin position="554"/>
        <end position="607"/>
    </location>
</feature>
<dbReference type="PROSITE" id="PS00028">
    <property type="entry name" value="ZINC_FINGER_C2H2_1"/>
    <property type="match status" value="6"/>
</dbReference>
<evidence type="ECO:0000256" key="4">
    <source>
        <dbReference type="ARBA" id="ARBA00022771"/>
    </source>
</evidence>
<keyword evidence="3" id="KW-0677">Repeat</keyword>
<evidence type="ECO:0000313" key="9">
    <source>
        <dbReference type="EnsemblMetazoa" id="AALB016083-PA"/>
    </source>
</evidence>
<keyword evidence="2" id="KW-0479">Metal-binding</keyword>
<keyword evidence="6" id="KW-0539">Nucleus</keyword>
<dbReference type="Proteomes" id="UP000069272">
    <property type="component" value="Chromosome 2R"/>
</dbReference>
<keyword evidence="4" id="KW-0863">Zinc-finger</keyword>
<evidence type="ECO:0000259" key="8">
    <source>
        <dbReference type="PROSITE" id="PS50157"/>
    </source>
</evidence>
<name>A0A3F2YQ48_ANOAL</name>
<dbReference type="InterPro" id="IPR036236">
    <property type="entry name" value="Znf_C2H2_sf"/>
</dbReference>
<sequence>MGKPNQKRKQRIRGENEQNDEKKFKAMEQEAEIGEPKEIISDDTVREEGSQDEVHPKVQKWMQEQQPYLENGYDEIEEYITEENEESPPVLPEDTEILLRERLKNYSEEEKCQSIKYECEWNKCQYLAGHDRKYFLHVEQHATEAITNDGGSYDCCWDLCDFVAKTKDDLMGHVHYHGYHTKLKVHGASLTFLLKIPACSYDSRTRNTISTRPTSFCCEWDGCGQRYNKAMHYFHHVDTHIFDLFTPGVKSTKEPHRCLWPACNESFRERWKAVRHINAHTGRRALACYNCGEMFRERCKYLDHCHRQIELADRKYQCPECDRFYATQRLLKAHLAKHTKNAQCTLCPLSFPSMATLSRHILTRHIKDRPFACNQCSYRSVTKYELEKHLQTHSTKNVYRCSEFGCNVVYKSESSIKRHISMHYNRPVHYECHICSKSYKIGWSLSKHLATVHKVERLYGHTRFRYKIDTDGVFRLASYIDGRDKKSGMVNVPQECVDTASPPGCTVEEVSQETLREKDAAGDGSIKLVNVKPTISTITPKGNTFLVELSLQPDNETTDDKESDSVQTSEDVVETLPKQEKNQAISSFVDKEESAKQDDGSQTSEVKLVQDFTVMRRYLKFSKMPKINGKSGD</sequence>
<feature type="compositionally biased region" description="Basic residues" evidence="7">
    <location>
        <begin position="1"/>
        <end position="11"/>
    </location>
</feature>
<proteinExistence type="predicted"/>
<evidence type="ECO:0000256" key="5">
    <source>
        <dbReference type="ARBA" id="ARBA00022833"/>
    </source>
</evidence>
<feature type="region of interest" description="Disordered" evidence="7">
    <location>
        <begin position="1"/>
        <end position="57"/>
    </location>
</feature>
<evidence type="ECO:0000256" key="3">
    <source>
        <dbReference type="ARBA" id="ARBA00022737"/>
    </source>
</evidence>
<organism evidence="9 10">
    <name type="scientific">Anopheles albimanus</name>
    <name type="common">New world malaria mosquito</name>
    <dbReference type="NCBI Taxonomy" id="7167"/>
    <lineage>
        <taxon>Eukaryota</taxon>
        <taxon>Metazoa</taxon>
        <taxon>Ecdysozoa</taxon>
        <taxon>Arthropoda</taxon>
        <taxon>Hexapoda</taxon>
        <taxon>Insecta</taxon>
        <taxon>Pterygota</taxon>
        <taxon>Neoptera</taxon>
        <taxon>Endopterygota</taxon>
        <taxon>Diptera</taxon>
        <taxon>Nematocera</taxon>
        <taxon>Culicoidea</taxon>
        <taxon>Culicidae</taxon>
        <taxon>Anophelinae</taxon>
        <taxon>Anopheles</taxon>
    </lineage>
</organism>
<dbReference type="PROSITE" id="PS50157">
    <property type="entry name" value="ZINC_FINGER_C2H2_2"/>
    <property type="match status" value="6"/>
</dbReference>
<dbReference type="PANTHER" id="PTHR23226">
    <property type="entry name" value="ZINC FINGER AND SCAN DOMAIN-CONTAINING"/>
    <property type="match status" value="1"/>
</dbReference>
<dbReference type="Pfam" id="PF00096">
    <property type="entry name" value="zf-C2H2"/>
    <property type="match status" value="1"/>
</dbReference>
<reference evidence="9" key="2">
    <citation type="submission" date="2022-08" db="UniProtKB">
        <authorList>
            <consortium name="EnsemblMetazoa"/>
        </authorList>
    </citation>
    <scope>IDENTIFICATION</scope>
    <source>
        <strain evidence="9">STECLA/ALBI9_A</strain>
    </source>
</reference>
<feature type="domain" description="C2H2-type" evidence="8">
    <location>
        <begin position="399"/>
        <end position="428"/>
    </location>
</feature>
<feature type="domain" description="C2H2-type" evidence="8">
    <location>
        <begin position="371"/>
        <end position="398"/>
    </location>
</feature>
<reference evidence="9 10" key="1">
    <citation type="journal article" date="2017" name="G3 (Bethesda)">
        <title>The Physical Genome Mapping of Anopheles albimanus Corrected Scaffold Misassemblies and Identified Interarm Rearrangements in Genus Anopheles.</title>
        <authorList>
            <person name="Artemov G.N."/>
            <person name="Peery A.N."/>
            <person name="Jiang X."/>
            <person name="Tu Z."/>
            <person name="Stegniy V.N."/>
            <person name="Sharakhova M.V."/>
            <person name="Sharakhov I.V."/>
        </authorList>
    </citation>
    <scope>NUCLEOTIDE SEQUENCE [LARGE SCALE GENOMIC DNA]</scope>
    <source>
        <strain evidence="9 10">ALBI9_A</strain>
    </source>
</reference>
<dbReference type="AlphaFoldDB" id="A0A3F2YQ48"/>
<dbReference type="SUPFAM" id="SSF57667">
    <property type="entry name" value="beta-beta-alpha zinc fingers"/>
    <property type="match status" value="4"/>
</dbReference>
<protein>
    <recommendedName>
        <fullName evidence="8">C2H2-type domain-containing protein</fullName>
    </recommendedName>
</protein>